<protein>
    <submittedName>
        <fullName evidence="2">Class I SAM-dependent methyltransferase</fullName>
    </submittedName>
</protein>
<accession>A0ABR8CG28</accession>
<dbReference type="InterPro" id="IPR013216">
    <property type="entry name" value="Methyltransf_11"/>
</dbReference>
<dbReference type="GO" id="GO:0008168">
    <property type="term" value="F:methyltransferase activity"/>
    <property type="evidence" value="ECO:0007669"/>
    <property type="project" value="UniProtKB-KW"/>
</dbReference>
<name>A0ABR8CG28_9CYAN</name>
<organism evidence="2 3">
    <name type="scientific">Phormidium tenue FACHB-1050</name>
    <dbReference type="NCBI Taxonomy" id="2692857"/>
    <lineage>
        <taxon>Bacteria</taxon>
        <taxon>Bacillati</taxon>
        <taxon>Cyanobacteriota</taxon>
        <taxon>Cyanophyceae</taxon>
        <taxon>Oscillatoriophycideae</taxon>
        <taxon>Oscillatoriales</taxon>
        <taxon>Oscillatoriaceae</taxon>
        <taxon>Phormidium</taxon>
    </lineage>
</organism>
<keyword evidence="3" id="KW-1185">Reference proteome</keyword>
<dbReference type="Gene3D" id="3.40.50.150">
    <property type="entry name" value="Vaccinia Virus protein VP39"/>
    <property type="match status" value="1"/>
</dbReference>
<dbReference type="SUPFAM" id="SSF53335">
    <property type="entry name" value="S-adenosyl-L-methionine-dependent methyltransferases"/>
    <property type="match status" value="1"/>
</dbReference>
<dbReference type="InterPro" id="IPR029063">
    <property type="entry name" value="SAM-dependent_MTases_sf"/>
</dbReference>
<evidence type="ECO:0000313" key="3">
    <source>
        <dbReference type="Proteomes" id="UP000618445"/>
    </source>
</evidence>
<keyword evidence="2" id="KW-0808">Transferase</keyword>
<dbReference type="PANTHER" id="PTHR43861">
    <property type="entry name" value="TRANS-ACONITATE 2-METHYLTRANSFERASE-RELATED"/>
    <property type="match status" value="1"/>
</dbReference>
<proteinExistence type="predicted"/>
<keyword evidence="2" id="KW-0489">Methyltransferase</keyword>
<dbReference type="Proteomes" id="UP000618445">
    <property type="component" value="Unassembled WGS sequence"/>
</dbReference>
<comment type="caution">
    <text evidence="2">The sequence shown here is derived from an EMBL/GenBank/DDBJ whole genome shotgun (WGS) entry which is preliminary data.</text>
</comment>
<feature type="domain" description="Methyltransferase type 11" evidence="1">
    <location>
        <begin position="52"/>
        <end position="149"/>
    </location>
</feature>
<dbReference type="GO" id="GO:0032259">
    <property type="term" value="P:methylation"/>
    <property type="evidence" value="ECO:0007669"/>
    <property type="project" value="UniProtKB-KW"/>
</dbReference>
<dbReference type="CDD" id="cd02440">
    <property type="entry name" value="AdoMet_MTases"/>
    <property type="match status" value="1"/>
</dbReference>
<gene>
    <name evidence="2" type="ORF">H6G05_22210</name>
</gene>
<dbReference type="EMBL" id="JACJQY010000055">
    <property type="protein sequence ID" value="MBD2319541.1"/>
    <property type="molecule type" value="Genomic_DNA"/>
</dbReference>
<dbReference type="Pfam" id="PF08241">
    <property type="entry name" value="Methyltransf_11"/>
    <property type="match status" value="1"/>
</dbReference>
<evidence type="ECO:0000259" key="1">
    <source>
        <dbReference type="Pfam" id="PF08241"/>
    </source>
</evidence>
<dbReference type="RefSeq" id="WP_190581660.1">
    <property type="nucleotide sequence ID" value="NZ_CAWPQU010000051.1"/>
</dbReference>
<evidence type="ECO:0000313" key="2">
    <source>
        <dbReference type="EMBL" id="MBD2319541.1"/>
    </source>
</evidence>
<reference evidence="2 3" key="1">
    <citation type="journal article" date="2020" name="ISME J.">
        <title>Comparative genomics reveals insights into cyanobacterial evolution and habitat adaptation.</title>
        <authorList>
            <person name="Chen M.Y."/>
            <person name="Teng W.K."/>
            <person name="Zhao L."/>
            <person name="Hu C.X."/>
            <person name="Zhou Y.K."/>
            <person name="Han B.P."/>
            <person name="Song L.R."/>
            <person name="Shu W.S."/>
        </authorList>
    </citation>
    <scope>NUCLEOTIDE SEQUENCE [LARGE SCALE GENOMIC DNA]</scope>
    <source>
        <strain evidence="2 3">FACHB-1050</strain>
    </source>
</reference>
<sequence length="225" mass="25305">MRTNYIGHDHAYQNRRNDPNYEGWSSGYAEDWLYSWQPMIQKAAFPKQGKLLELGCGAGNLSIRFVQAGYEVVGVDIAPNAIAWANENAAKAEVKATFLEANVLDLAEIDDASFDIALDGRCFHCIISDRRRFLENIVRILKPNGILAINTMCNEVPKSTYWLDNFDPRSRQIIHDGIASRYIGDSNDILQEIMQVGFRVLDVEIVPPKDAEDLADLRAIATKLS</sequence>